<dbReference type="GO" id="GO:0000160">
    <property type="term" value="P:phosphorelay signal transduction system"/>
    <property type="evidence" value="ECO:0007669"/>
    <property type="project" value="InterPro"/>
</dbReference>
<accession>A0A3N9TGF0</accession>
<dbReference type="RefSeq" id="WP_124937549.1">
    <property type="nucleotide sequence ID" value="NZ_RJVQ01000005.1"/>
</dbReference>
<evidence type="ECO:0000313" key="8">
    <source>
        <dbReference type="EMBL" id="RQW62555.1"/>
    </source>
</evidence>
<evidence type="ECO:0000256" key="2">
    <source>
        <dbReference type="ARBA" id="ARBA00012528"/>
    </source>
</evidence>
<dbReference type="SUPFAM" id="SSF55073">
    <property type="entry name" value="Nucleotide cyclase"/>
    <property type="match status" value="1"/>
</dbReference>
<keyword evidence="4" id="KW-0597">Phosphoprotein</keyword>
<dbReference type="InterPro" id="IPR050469">
    <property type="entry name" value="Diguanylate_Cyclase"/>
</dbReference>
<evidence type="ECO:0000259" key="7">
    <source>
        <dbReference type="PROSITE" id="PS50887"/>
    </source>
</evidence>
<dbReference type="GO" id="GO:0052621">
    <property type="term" value="F:diguanylate cyclase activity"/>
    <property type="evidence" value="ECO:0007669"/>
    <property type="project" value="UniProtKB-EC"/>
</dbReference>
<dbReference type="AlphaFoldDB" id="A0A3N9TGF0"/>
<dbReference type="FunFam" id="3.30.70.270:FF:000001">
    <property type="entry name" value="Diguanylate cyclase domain protein"/>
    <property type="match status" value="1"/>
</dbReference>
<dbReference type="CDD" id="cd00156">
    <property type="entry name" value="REC"/>
    <property type="match status" value="1"/>
</dbReference>
<keyword evidence="5" id="KW-0175">Coiled coil</keyword>
<proteinExistence type="predicted"/>
<dbReference type="Gene3D" id="3.40.50.2300">
    <property type="match status" value="1"/>
</dbReference>
<feature type="domain" description="GGDEF" evidence="7">
    <location>
        <begin position="174"/>
        <end position="311"/>
    </location>
</feature>
<evidence type="ECO:0000259" key="6">
    <source>
        <dbReference type="PROSITE" id="PS50110"/>
    </source>
</evidence>
<dbReference type="PANTHER" id="PTHR45138:SF9">
    <property type="entry name" value="DIGUANYLATE CYCLASE DGCM-RELATED"/>
    <property type="match status" value="1"/>
</dbReference>
<name>A0A3N9TGF0_9VIBR</name>
<dbReference type="InterPro" id="IPR000160">
    <property type="entry name" value="GGDEF_dom"/>
</dbReference>
<dbReference type="InterPro" id="IPR011006">
    <property type="entry name" value="CheY-like_superfamily"/>
</dbReference>
<sequence>MKILLVDDVQVDRIQLAIRLKQLGHEVESVDSGSAALNIYASFEPELIILDVSMPDMSGFDVSREIRARFKDWVPIIFLSSHDEPEMIAQAIEAGGDDYLTKPVEKLVLTSKLLAMQRIADMRSELKATTAELEKVNTRLKQQALEDALTQVHNRRYMDEKLQEMISVHGRHQLPLTVILFDIDRFKQFNDNYGHTEGDKCLFRVAQTIMKLFSRAGEYMGRYGGEEFVVFLGHCDQAGAIEAAERIEKGIRSLNYKHEYSDVADHITVSQGIISLIPSGKETLNRIYDMADDALYQAKEAGRNRYSMWKESEGKRAQTHR</sequence>
<dbReference type="PROSITE" id="PS50887">
    <property type="entry name" value="GGDEF"/>
    <property type="match status" value="1"/>
</dbReference>
<feature type="modified residue" description="4-aspartylphosphate" evidence="4">
    <location>
        <position position="51"/>
    </location>
</feature>
<dbReference type="InterPro" id="IPR043128">
    <property type="entry name" value="Rev_trsase/Diguanyl_cyclase"/>
</dbReference>
<dbReference type="NCBIfam" id="TIGR00254">
    <property type="entry name" value="GGDEF"/>
    <property type="match status" value="1"/>
</dbReference>
<dbReference type="SMART" id="SM00267">
    <property type="entry name" value="GGDEF"/>
    <property type="match status" value="1"/>
</dbReference>
<dbReference type="OrthoDB" id="9812260at2"/>
<dbReference type="GO" id="GO:0043709">
    <property type="term" value="P:cell adhesion involved in single-species biofilm formation"/>
    <property type="evidence" value="ECO:0007669"/>
    <property type="project" value="TreeGrafter"/>
</dbReference>
<gene>
    <name evidence="8" type="ORF">EES38_12575</name>
</gene>
<dbReference type="GO" id="GO:1902201">
    <property type="term" value="P:negative regulation of bacterial-type flagellum-dependent cell motility"/>
    <property type="evidence" value="ECO:0007669"/>
    <property type="project" value="TreeGrafter"/>
</dbReference>
<dbReference type="CDD" id="cd01949">
    <property type="entry name" value="GGDEF"/>
    <property type="match status" value="1"/>
</dbReference>
<comment type="caution">
    <text evidence="8">The sequence shown here is derived from an EMBL/GenBank/DDBJ whole genome shotgun (WGS) entry which is preliminary data.</text>
</comment>
<comment type="catalytic activity">
    <reaction evidence="3">
        <text>2 GTP = 3',3'-c-di-GMP + 2 diphosphate</text>
        <dbReference type="Rhea" id="RHEA:24898"/>
        <dbReference type="ChEBI" id="CHEBI:33019"/>
        <dbReference type="ChEBI" id="CHEBI:37565"/>
        <dbReference type="ChEBI" id="CHEBI:58805"/>
        <dbReference type="EC" id="2.7.7.65"/>
    </reaction>
</comment>
<protein>
    <recommendedName>
        <fullName evidence="2">diguanylate cyclase</fullName>
        <ecNumber evidence="2">2.7.7.65</ecNumber>
    </recommendedName>
</protein>
<reference evidence="8 9" key="1">
    <citation type="submission" date="2018-11" db="EMBL/GenBank/DDBJ databases">
        <title>Vibrio LJC006 sp. nov., isolated from seawater during the bloom of the enteromorpha.</title>
        <authorList>
            <person name="Liang J."/>
        </authorList>
    </citation>
    <scope>NUCLEOTIDE SEQUENCE [LARGE SCALE GENOMIC DNA]</scope>
    <source>
        <strain evidence="8 9">LJC006</strain>
    </source>
</reference>
<evidence type="ECO:0000313" key="9">
    <source>
        <dbReference type="Proteomes" id="UP000281112"/>
    </source>
</evidence>
<dbReference type="PROSITE" id="PS50110">
    <property type="entry name" value="RESPONSE_REGULATORY"/>
    <property type="match status" value="1"/>
</dbReference>
<dbReference type="GO" id="GO:0005886">
    <property type="term" value="C:plasma membrane"/>
    <property type="evidence" value="ECO:0007669"/>
    <property type="project" value="TreeGrafter"/>
</dbReference>
<evidence type="ECO:0000256" key="3">
    <source>
        <dbReference type="ARBA" id="ARBA00034247"/>
    </source>
</evidence>
<feature type="coiled-coil region" evidence="5">
    <location>
        <begin position="119"/>
        <end position="146"/>
    </location>
</feature>
<dbReference type="SMART" id="SM00448">
    <property type="entry name" value="REC"/>
    <property type="match status" value="1"/>
</dbReference>
<dbReference type="Proteomes" id="UP000281112">
    <property type="component" value="Unassembled WGS sequence"/>
</dbReference>
<evidence type="ECO:0000256" key="5">
    <source>
        <dbReference type="SAM" id="Coils"/>
    </source>
</evidence>
<dbReference type="Pfam" id="PF00990">
    <property type="entry name" value="GGDEF"/>
    <property type="match status" value="1"/>
</dbReference>
<comment type="cofactor">
    <cofactor evidence="1">
        <name>Mg(2+)</name>
        <dbReference type="ChEBI" id="CHEBI:18420"/>
    </cofactor>
</comment>
<dbReference type="EC" id="2.7.7.65" evidence="2"/>
<evidence type="ECO:0000256" key="4">
    <source>
        <dbReference type="PROSITE-ProRule" id="PRU00169"/>
    </source>
</evidence>
<organism evidence="8 9">
    <name type="scientific">Vibrio viridaestus</name>
    <dbReference type="NCBI Taxonomy" id="2487322"/>
    <lineage>
        <taxon>Bacteria</taxon>
        <taxon>Pseudomonadati</taxon>
        <taxon>Pseudomonadota</taxon>
        <taxon>Gammaproteobacteria</taxon>
        <taxon>Vibrionales</taxon>
        <taxon>Vibrionaceae</taxon>
        <taxon>Vibrio</taxon>
    </lineage>
</organism>
<dbReference type="Pfam" id="PF00072">
    <property type="entry name" value="Response_reg"/>
    <property type="match status" value="1"/>
</dbReference>
<dbReference type="SUPFAM" id="SSF52172">
    <property type="entry name" value="CheY-like"/>
    <property type="match status" value="1"/>
</dbReference>
<keyword evidence="9" id="KW-1185">Reference proteome</keyword>
<feature type="domain" description="Response regulatory" evidence="6">
    <location>
        <begin position="2"/>
        <end position="117"/>
    </location>
</feature>
<evidence type="ECO:0000256" key="1">
    <source>
        <dbReference type="ARBA" id="ARBA00001946"/>
    </source>
</evidence>
<dbReference type="Gene3D" id="3.30.70.270">
    <property type="match status" value="1"/>
</dbReference>
<dbReference type="EMBL" id="RJVQ01000005">
    <property type="protein sequence ID" value="RQW62555.1"/>
    <property type="molecule type" value="Genomic_DNA"/>
</dbReference>
<dbReference type="InterPro" id="IPR029787">
    <property type="entry name" value="Nucleotide_cyclase"/>
</dbReference>
<dbReference type="InterPro" id="IPR001789">
    <property type="entry name" value="Sig_transdc_resp-reg_receiver"/>
</dbReference>
<dbReference type="PANTHER" id="PTHR45138">
    <property type="entry name" value="REGULATORY COMPONENTS OF SENSORY TRANSDUCTION SYSTEM"/>
    <property type="match status" value="1"/>
</dbReference>